<reference evidence="1" key="1">
    <citation type="submission" date="2021-02" db="EMBL/GenBank/DDBJ databases">
        <title>Fulvivirga sp. S481 isolated from sea water.</title>
        <authorList>
            <person name="Bae S.S."/>
            <person name="Baek K."/>
        </authorList>
    </citation>
    <scope>NUCLEOTIDE SEQUENCE</scope>
    <source>
        <strain evidence="1">S481</strain>
    </source>
</reference>
<evidence type="ECO:0000313" key="1">
    <source>
        <dbReference type="EMBL" id="QSE96451.1"/>
    </source>
</evidence>
<dbReference type="AlphaFoldDB" id="A0A974WEA5"/>
<keyword evidence="2" id="KW-1185">Reference proteome</keyword>
<proteinExistence type="predicted"/>
<name>A0A974WEA5_9BACT</name>
<dbReference type="EMBL" id="CP070608">
    <property type="protein sequence ID" value="QSE96451.1"/>
    <property type="molecule type" value="Genomic_DNA"/>
</dbReference>
<dbReference type="RefSeq" id="WP_205720967.1">
    <property type="nucleotide sequence ID" value="NZ_CP070608.1"/>
</dbReference>
<protein>
    <recommendedName>
        <fullName evidence="3">Outer membrane protein beta-barrel domain-containing protein</fullName>
    </recommendedName>
</protein>
<accession>A0A974WEA5</accession>
<evidence type="ECO:0008006" key="3">
    <source>
        <dbReference type="Google" id="ProtNLM"/>
    </source>
</evidence>
<organism evidence="1 2">
    <name type="scientific">Fulvivirga lutea</name>
    <dbReference type="NCBI Taxonomy" id="2810512"/>
    <lineage>
        <taxon>Bacteria</taxon>
        <taxon>Pseudomonadati</taxon>
        <taxon>Bacteroidota</taxon>
        <taxon>Cytophagia</taxon>
        <taxon>Cytophagales</taxon>
        <taxon>Fulvivirgaceae</taxon>
        <taxon>Fulvivirga</taxon>
    </lineage>
</organism>
<dbReference type="KEGG" id="fuv:JR347_12675"/>
<evidence type="ECO:0000313" key="2">
    <source>
        <dbReference type="Proteomes" id="UP000662783"/>
    </source>
</evidence>
<sequence length="186" mass="21094">MKKISLLTGMLLMVLHFNGYSQEKYGGTLNLGLGVAGHSGYYKYAGRSIPVFNINYEFDVAKNFTLAPFASIYTFRDEYYWGNNNNPGKYYNYREVVIPVGVKGFYYFDDLINLTSDWDFYAGASLGFAIVNSSWESGYLGDKNYYHRNNNVFLDIHVGASYHFNEKIGAYIDLSSGISTIGIQIQ</sequence>
<dbReference type="Proteomes" id="UP000662783">
    <property type="component" value="Chromosome"/>
</dbReference>
<gene>
    <name evidence="1" type="ORF">JR347_12675</name>
</gene>